<gene>
    <name evidence="2" type="ORF">MNB_SV-8-869</name>
</gene>
<reference evidence="2" key="1">
    <citation type="submission" date="2016-10" db="EMBL/GenBank/DDBJ databases">
        <authorList>
            <person name="de Groot N.N."/>
        </authorList>
    </citation>
    <scope>NUCLEOTIDE SEQUENCE</scope>
</reference>
<dbReference type="AlphaFoldDB" id="A0A1W1BF35"/>
<dbReference type="EMBL" id="FPHD01000018">
    <property type="protein sequence ID" value="SFV52099.1"/>
    <property type="molecule type" value="Genomic_DNA"/>
</dbReference>
<sequence length="250" mass="28774">MNKPLFIVILLSNLIFSATPEQVEQYISVSNSEEQLIALEGQFSKMQNNLNRLESNTSEASENYDMQLLSIRFREYLQKNISEDEMNEILKQYKSILLLQFVSAQNDPDFDPKVAANYVKELQKNPEASVRIELAEKIANALYKKESVTILFDNLIKPLMRNSIGGNKINDEIMKKSRDSYIKMMSEQGKTETIYLTKDFTQDELEALLKIVQTPAIDHESKAVFGAMAYALKEFFLSMASRYDVSKHQR</sequence>
<proteinExistence type="predicted"/>
<accession>A0A1W1BF35</accession>
<feature type="coiled-coil region" evidence="1">
    <location>
        <begin position="29"/>
        <end position="63"/>
    </location>
</feature>
<organism evidence="2">
    <name type="scientific">hydrothermal vent metagenome</name>
    <dbReference type="NCBI Taxonomy" id="652676"/>
    <lineage>
        <taxon>unclassified sequences</taxon>
        <taxon>metagenomes</taxon>
        <taxon>ecological metagenomes</taxon>
    </lineage>
</organism>
<name>A0A1W1BF35_9ZZZZ</name>
<keyword evidence="1" id="KW-0175">Coiled coil</keyword>
<protein>
    <submittedName>
        <fullName evidence="2">Uncharacterized protein</fullName>
    </submittedName>
</protein>
<evidence type="ECO:0000313" key="2">
    <source>
        <dbReference type="EMBL" id="SFV52099.1"/>
    </source>
</evidence>
<evidence type="ECO:0000256" key="1">
    <source>
        <dbReference type="SAM" id="Coils"/>
    </source>
</evidence>